<dbReference type="SUPFAM" id="SSF55874">
    <property type="entry name" value="ATPase domain of HSP90 chaperone/DNA topoisomerase II/histidine kinase"/>
    <property type="match status" value="1"/>
</dbReference>
<dbReference type="RefSeq" id="WP_231328804.1">
    <property type="nucleotide sequence ID" value="NZ_CP059572.1"/>
</dbReference>
<dbReference type="InterPro" id="IPR036457">
    <property type="entry name" value="PPM-type-like_dom_sf"/>
</dbReference>
<dbReference type="PANTHER" id="PTHR35801">
    <property type="entry name" value="PHOSPHOSERINE PHOSPHATASE RSBX"/>
    <property type="match status" value="1"/>
</dbReference>
<name>A0ABX8QZH3_9ACTN</name>
<dbReference type="CDD" id="cd16934">
    <property type="entry name" value="HATPase_RsbT-like"/>
    <property type="match status" value="1"/>
</dbReference>
<dbReference type="Gene3D" id="3.60.40.10">
    <property type="entry name" value="PPM-type phosphatase domain"/>
    <property type="match status" value="1"/>
</dbReference>
<dbReference type="InterPro" id="IPR039248">
    <property type="entry name" value="Ptase_RsbX"/>
</dbReference>
<evidence type="ECO:0000259" key="1">
    <source>
        <dbReference type="SMART" id="SM00331"/>
    </source>
</evidence>
<evidence type="ECO:0000313" key="3">
    <source>
        <dbReference type="Proteomes" id="UP001049518"/>
    </source>
</evidence>
<organism evidence="2 3">
    <name type="scientific">Actinomadura graeca</name>
    <dbReference type="NCBI Taxonomy" id="2750812"/>
    <lineage>
        <taxon>Bacteria</taxon>
        <taxon>Bacillati</taxon>
        <taxon>Actinomycetota</taxon>
        <taxon>Actinomycetes</taxon>
        <taxon>Streptosporangiales</taxon>
        <taxon>Thermomonosporaceae</taxon>
        <taxon>Actinomadura</taxon>
    </lineage>
</organism>
<dbReference type="PANTHER" id="PTHR35801:SF1">
    <property type="entry name" value="PHOSPHOSERINE PHOSPHATASE RSBX"/>
    <property type="match status" value="1"/>
</dbReference>
<evidence type="ECO:0000313" key="2">
    <source>
        <dbReference type="EMBL" id="QXJ23122.1"/>
    </source>
</evidence>
<feature type="domain" description="PPM-type phosphatase" evidence="1">
    <location>
        <begin position="152"/>
        <end position="344"/>
    </location>
</feature>
<dbReference type="InterPro" id="IPR001932">
    <property type="entry name" value="PPM-type_phosphatase-like_dom"/>
</dbReference>
<dbReference type="SMART" id="SM00331">
    <property type="entry name" value="PP2C_SIG"/>
    <property type="match status" value="1"/>
</dbReference>
<keyword evidence="3" id="KW-1185">Reference proteome</keyword>
<proteinExistence type="predicted"/>
<dbReference type="EMBL" id="CP059572">
    <property type="protein sequence ID" value="QXJ23122.1"/>
    <property type="molecule type" value="Genomic_DNA"/>
</dbReference>
<dbReference type="SUPFAM" id="SSF81606">
    <property type="entry name" value="PP2C-like"/>
    <property type="match status" value="1"/>
</dbReference>
<gene>
    <name evidence="2" type="ORF">AGRA3207_004240</name>
</gene>
<dbReference type="Pfam" id="PF13581">
    <property type="entry name" value="HATPase_c_2"/>
    <property type="match status" value="1"/>
</dbReference>
<protein>
    <submittedName>
        <fullName evidence="2">SpoIIE family protein phosphatase</fullName>
    </submittedName>
</protein>
<dbReference type="Gene3D" id="3.30.565.10">
    <property type="entry name" value="Histidine kinase-like ATPase, C-terminal domain"/>
    <property type="match status" value="1"/>
</dbReference>
<dbReference type="Proteomes" id="UP001049518">
    <property type="component" value="Chromosome"/>
</dbReference>
<dbReference type="Pfam" id="PF07228">
    <property type="entry name" value="SpoIIE"/>
    <property type="match status" value="1"/>
</dbReference>
<dbReference type="InterPro" id="IPR036890">
    <property type="entry name" value="HATPase_C_sf"/>
</dbReference>
<accession>A0ABX8QZH3</accession>
<sequence length="345" mass="35818">MAPLTGAGWSVSPSAEETLWLRVEELSAVAGVRRRVTALAGRLGFSEDRLAQIALAVSEAASNLHKHAVNGMIGVWVARAGGVAAIEFVCVDSGPGIADVPRSMLDGYSTSGTLGLGLGAISRLADSSDLHSIPRRGSVLTARFAVEPGHETAGGHSGLTKPKPGEQVCGDGYAVHTGDGVTHVMLCDGLGHGALAERAAAEAVRAVRQSDLAAGPGAMLAQIHRRLAPTRGGAVAVAEIDFAAGRVRYAGLGNIAGWIVDPERRRGMISVPGIAGHQARTIREHAYDLPPDATVVLHSDGLNQRWSPVDYPGLFTRRPMLVTATLLRDAGVRNDDASIVAVRAG</sequence>
<reference evidence="2" key="1">
    <citation type="submission" date="2020-07" db="EMBL/GenBank/DDBJ databases">
        <authorList>
            <person name="Tarantini F.S."/>
            <person name="Hong K.W."/>
            <person name="Chan K.G."/>
        </authorList>
    </citation>
    <scope>NUCLEOTIDE SEQUENCE</scope>
    <source>
        <strain evidence="2">32-07</strain>
    </source>
</reference>
<dbReference type="InterPro" id="IPR003594">
    <property type="entry name" value="HATPase_dom"/>
</dbReference>